<gene>
    <name evidence="2" type="ORF">LTR97_006587</name>
</gene>
<feature type="domain" description="F-box" evidence="1">
    <location>
        <begin position="247"/>
        <end position="285"/>
    </location>
</feature>
<evidence type="ECO:0000259" key="1">
    <source>
        <dbReference type="Pfam" id="PF13013"/>
    </source>
</evidence>
<dbReference type="EMBL" id="JAVRQU010000009">
    <property type="protein sequence ID" value="KAK5698938.1"/>
    <property type="molecule type" value="Genomic_DNA"/>
</dbReference>
<proteinExistence type="predicted"/>
<dbReference type="Pfam" id="PF13013">
    <property type="entry name" value="F-box-like_2"/>
    <property type="match status" value="1"/>
</dbReference>
<organism evidence="2 3">
    <name type="scientific">Elasticomyces elasticus</name>
    <dbReference type="NCBI Taxonomy" id="574655"/>
    <lineage>
        <taxon>Eukaryota</taxon>
        <taxon>Fungi</taxon>
        <taxon>Dikarya</taxon>
        <taxon>Ascomycota</taxon>
        <taxon>Pezizomycotina</taxon>
        <taxon>Dothideomycetes</taxon>
        <taxon>Dothideomycetidae</taxon>
        <taxon>Mycosphaerellales</taxon>
        <taxon>Teratosphaeriaceae</taxon>
        <taxon>Elasticomyces</taxon>
    </lineage>
</organism>
<comment type="caution">
    <text evidence="2">The sequence shown here is derived from an EMBL/GenBank/DDBJ whole genome shotgun (WGS) entry which is preliminary data.</text>
</comment>
<dbReference type="InterPro" id="IPR038883">
    <property type="entry name" value="AN11006-like"/>
</dbReference>
<dbReference type="InterPro" id="IPR001810">
    <property type="entry name" value="F-box_dom"/>
</dbReference>
<protein>
    <recommendedName>
        <fullName evidence="1">F-box domain-containing protein</fullName>
    </recommendedName>
</protein>
<evidence type="ECO:0000313" key="2">
    <source>
        <dbReference type="EMBL" id="KAK5698938.1"/>
    </source>
</evidence>
<sequence>MMAGIKRTSSNVLVNLDLKRRRLTRLQEQCIRAIFRFLDLPAELRCIIYDYCVDVSAAQNILARYYDNLKDCSDLKAVQAPLIWSKSPAIFLINRQIYDEAKFYLPKRSLVFDHGLLDLMDVKDFVRPSLFRSVSSLTIDDSGHPLFKKNIMAASWVGYTSLIEQVAQILSEGHQLKSFTISLSSKDLVPHVTTCWNNGNMQCGFRDHLHRACDALRSVRNIGCVTLRGLPEPLSSELKARMESAPINFLDLPAEIRNTIYNYCLDGSKHASRSISDSLLLLNRQISREAQSVLRKKPLTVDCPKGHRTKSKDDVPELLDTVTQATLAHRKHLVST</sequence>
<dbReference type="PANTHER" id="PTHR42085:SF8">
    <property type="entry name" value="F-BOX DOMAIN-CONTAINING PROTEIN"/>
    <property type="match status" value="1"/>
</dbReference>
<dbReference type="Proteomes" id="UP001310594">
    <property type="component" value="Unassembled WGS sequence"/>
</dbReference>
<reference evidence="2" key="1">
    <citation type="submission" date="2023-08" db="EMBL/GenBank/DDBJ databases">
        <title>Black Yeasts Isolated from many extreme environments.</title>
        <authorList>
            <person name="Coleine C."/>
            <person name="Stajich J.E."/>
            <person name="Selbmann L."/>
        </authorList>
    </citation>
    <scope>NUCLEOTIDE SEQUENCE</scope>
    <source>
        <strain evidence="2">CCFEE 5810</strain>
    </source>
</reference>
<evidence type="ECO:0000313" key="3">
    <source>
        <dbReference type="Proteomes" id="UP001310594"/>
    </source>
</evidence>
<accession>A0AAN7W863</accession>
<dbReference type="AlphaFoldDB" id="A0AAN7W863"/>
<name>A0AAN7W863_9PEZI</name>
<dbReference type="PANTHER" id="PTHR42085">
    <property type="entry name" value="F-BOX DOMAIN-CONTAINING PROTEIN"/>
    <property type="match status" value="1"/>
</dbReference>